<dbReference type="OrthoDB" id="9059at2157"/>
<evidence type="ECO:0000259" key="3">
    <source>
        <dbReference type="Pfam" id="PF03358"/>
    </source>
</evidence>
<proteinExistence type="inferred from homology"/>
<protein>
    <submittedName>
        <fullName evidence="5">NAD(P)H-dependent FMN reductase</fullName>
    </submittedName>
    <submittedName>
        <fullName evidence="4">NADPH-dependent FMN reductase</fullName>
    </submittedName>
</protein>
<dbReference type="InterPro" id="IPR029039">
    <property type="entry name" value="Flavoprotein-like_sf"/>
</dbReference>
<reference evidence="5" key="2">
    <citation type="submission" date="2016-11" db="EMBL/GenBank/DDBJ databases">
        <authorList>
            <person name="Jaros S."/>
            <person name="Januszkiewicz K."/>
            <person name="Wedrychowicz H."/>
        </authorList>
    </citation>
    <scope>NUCLEOTIDE SEQUENCE [LARGE SCALE GENOMIC DNA]</scope>
    <source>
        <strain evidence="5">DX253</strain>
    </source>
</reference>
<gene>
    <name evidence="5" type="ORF">SAMN05444342_2191</name>
    <name evidence="4" type="ORF">ZOD2009_18499</name>
</gene>
<dbReference type="AlphaFoldDB" id="E7QY10"/>
<evidence type="ECO:0000313" key="5">
    <source>
        <dbReference type="EMBL" id="SHK79111.1"/>
    </source>
</evidence>
<dbReference type="RefSeq" id="WP_007982353.1">
    <property type="nucleotide sequence ID" value="NZ_AEMG01000025.1"/>
</dbReference>
<dbReference type="EMBL" id="FRAN01000003">
    <property type="protein sequence ID" value="SHK79111.1"/>
    <property type="molecule type" value="Genomic_DNA"/>
</dbReference>
<dbReference type="eggNOG" id="arCOG04624">
    <property type="taxonomic scope" value="Archaea"/>
</dbReference>
<dbReference type="GO" id="GO:0010181">
    <property type="term" value="F:FMN binding"/>
    <property type="evidence" value="ECO:0007669"/>
    <property type="project" value="TreeGrafter"/>
</dbReference>
<dbReference type="Gene3D" id="3.40.50.360">
    <property type="match status" value="1"/>
</dbReference>
<dbReference type="STRING" id="797209.GCA_000376445_02807"/>
<dbReference type="PATRIC" id="fig|797209.4.peg.3626"/>
<reference evidence="4 6" key="1">
    <citation type="journal article" date="2014" name="ISME J.">
        <title>Trehalose/2-sulfotrehalose biosynthesis and glycine-betaine uptake are widely spread mechanisms for osmoadaptation in the Halobacteriales.</title>
        <authorList>
            <person name="Youssef N.H."/>
            <person name="Savage-Ashlock K.N."/>
            <person name="McCully A.L."/>
            <person name="Luedtke B."/>
            <person name="Shaw E.I."/>
            <person name="Hoff W.D."/>
            <person name="Elshahed M.S."/>
        </authorList>
    </citation>
    <scope>NUCLEOTIDE SEQUENCE [LARGE SCALE GENOMIC DNA]</scope>
    <source>
        <strain evidence="4 6">DX253</strain>
    </source>
</reference>
<evidence type="ECO:0000256" key="2">
    <source>
        <dbReference type="ARBA" id="ARBA00038292"/>
    </source>
</evidence>
<evidence type="ECO:0000313" key="7">
    <source>
        <dbReference type="Proteomes" id="UP000184203"/>
    </source>
</evidence>
<organism evidence="4 6">
    <name type="scientific">Haladaptatus paucihalophilus DX253</name>
    <dbReference type="NCBI Taxonomy" id="797209"/>
    <lineage>
        <taxon>Archaea</taxon>
        <taxon>Methanobacteriati</taxon>
        <taxon>Methanobacteriota</taxon>
        <taxon>Stenosarchaea group</taxon>
        <taxon>Halobacteria</taxon>
        <taxon>Halobacteriales</taxon>
        <taxon>Haladaptataceae</taxon>
        <taxon>Haladaptatus</taxon>
    </lineage>
</organism>
<reference evidence="7" key="3">
    <citation type="submission" date="2016-11" db="EMBL/GenBank/DDBJ databases">
        <authorList>
            <person name="Varghese N."/>
            <person name="Submissions S."/>
        </authorList>
    </citation>
    <scope>NUCLEOTIDE SEQUENCE [LARGE SCALE GENOMIC DNA]</scope>
    <source>
        <strain evidence="7">DX253</strain>
    </source>
</reference>
<dbReference type="GO" id="GO:0005829">
    <property type="term" value="C:cytosol"/>
    <property type="evidence" value="ECO:0007669"/>
    <property type="project" value="TreeGrafter"/>
</dbReference>
<sequence length="193" mass="20389">MEPDTHVVALCGSLRDESGTRAALGTALDAAEAAGAVTTLVDLRTYDLPLVDADEASPADAESLRRTLRDADAILLGTPMYHGSYSSPLKTALDYCGFEEFEDKTVGLLAVSGGRFPTSALEHLRSVCRALNAWTLPLEVGVSDADSSFADGELTDPAAAERVRRLGEHLVLFAGVEQYPEVASATIESVTGF</sequence>
<dbReference type="Proteomes" id="UP000184203">
    <property type="component" value="Unassembled WGS sequence"/>
</dbReference>
<comment type="cofactor">
    <cofactor evidence="1">
        <name>[4Fe-4S] cluster</name>
        <dbReference type="ChEBI" id="CHEBI:49883"/>
    </cofactor>
</comment>
<dbReference type="InterPro" id="IPR050712">
    <property type="entry name" value="NAD(P)H-dep_reductase"/>
</dbReference>
<dbReference type="PANTHER" id="PTHR30543:SF21">
    <property type="entry name" value="NAD(P)H-DEPENDENT FMN REDUCTASE LOT6"/>
    <property type="match status" value="1"/>
</dbReference>
<dbReference type="Proteomes" id="UP000003751">
    <property type="component" value="Unassembled WGS sequence"/>
</dbReference>
<dbReference type="Pfam" id="PF03358">
    <property type="entry name" value="FMN_red"/>
    <property type="match status" value="1"/>
</dbReference>
<feature type="domain" description="NADPH-dependent FMN reductase-like" evidence="3">
    <location>
        <begin position="6"/>
        <end position="144"/>
    </location>
</feature>
<evidence type="ECO:0000256" key="1">
    <source>
        <dbReference type="ARBA" id="ARBA00001966"/>
    </source>
</evidence>
<dbReference type="GO" id="GO:0016491">
    <property type="term" value="F:oxidoreductase activity"/>
    <property type="evidence" value="ECO:0007669"/>
    <property type="project" value="InterPro"/>
</dbReference>
<dbReference type="PANTHER" id="PTHR30543">
    <property type="entry name" value="CHROMATE REDUCTASE"/>
    <property type="match status" value="1"/>
</dbReference>
<keyword evidence="7" id="KW-1185">Reference proteome</keyword>
<evidence type="ECO:0000313" key="6">
    <source>
        <dbReference type="Proteomes" id="UP000003751"/>
    </source>
</evidence>
<evidence type="ECO:0000313" key="4">
    <source>
        <dbReference type="EMBL" id="EFW90476.1"/>
    </source>
</evidence>
<comment type="similarity">
    <text evidence="2">Belongs to the SsuE family. Isf subfamily.</text>
</comment>
<dbReference type="InterPro" id="IPR005025">
    <property type="entry name" value="FMN_Rdtase-like_dom"/>
</dbReference>
<dbReference type="SUPFAM" id="SSF52218">
    <property type="entry name" value="Flavoproteins"/>
    <property type="match status" value="1"/>
</dbReference>
<dbReference type="EMBL" id="AEMG01000025">
    <property type="protein sequence ID" value="EFW90476.1"/>
    <property type="molecule type" value="Genomic_DNA"/>
</dbReference>
<accession>E7QY10</accession>
<name>E7QY10_HALPU</name>